<protein>
    <submittedName>
        <fullName evidence="1">M20/M25/M40 family metallo-hydrolase</fullName>
    </submittedName>
</protein>
<evidence type="ECO:0000313" key="1">
    <source>
        <dbReference type="EMBL" id="MFD1362072.1"/>
    </source>
</evidence>
<gene>
    <name evidence="1" type="ORF">ACFQ4A_10440</name>
</gene>
<dbReference type="SUPFAM" id="SSF55031">
    <property type="entry name" value="Bacterial exopeptidase dimerisation domain"/>
    <property type="match status" value="1"/>
</dbReference>
<proteinExistence type="predicted"/>
<dbReference type="PANTHER" id="PTHR11014:SF63">
    <property type="entry name" value="METALLOPEPTIDASE, PUTATIVE (AFU_ORTHOLOGUE AFUA_6G09600)-RELATED"/>
    <property type="match status" value="1"/>
</dbReference>
<keyword evidence="2" id="KW-1185">Reference proteome</keyword>
<accession>A0ABW3ZWF0</accession>
<name>A0ABW3ZWF0_9BACI</name>
<dbReference type="RefSeq" id="WP_382400261.1">
    <property type="nucleotide sequence ID" value="NZ_JBHTNH010000023.1"/>
</dbReference>
<dbReference type="Proteomes" id="UP001597178">
    <property type="component" value="Unassembled WGS sequence"/>
</dbReference>
<sequence>MIADKVVIKGTVCTYDAEVRNMIEEALKQIAKSTCEAAGAGVNIDYVRDCPSMYNDPEETKRIEQMAQHVVGTENVHEMEPMMGSEDYAFYQEKIPGVYFIVGGENPDGRAVYPHHHPMFNADERAMLNIGKVFISSVLNYFSDGEVEPAGE</sequence>
<dbReference type="Pfam" id="PF01546">
    <property type="entry name" value="Peptidase_M20"/>
    <property type="match status" value="1"/>
</dbReference>
<dbReference type="Gene3D" id="3.40.630.10">
    <property type="entry name" value="Zn peptidases"/>
    <property type="match status" value="1"/>
</dbReference>
<dbReference type="Gene3D" id="3.30.70.360">
    <property type="match status" value="1"/>
</dbReference>
<dbReference type="InterPro" id="IPR002933">
    <property type="entry name" value="Peptidase_M20"/>
</dbReference>
<dbReference type="SUPFAM" id="SSF53187">
    <property type="entry name" value="Zn-dependent exopeptidases"/>
    <property type="match status" value="1"/>
</dbReference>
<dbReference type="PANTHER" id="PTHR11014">
    <property type="entry name" value="PEPTIDASE M20 FAMILY MEMBER"/>
    <property type="match status" value="1"/>
</dbReference>
<organism evidence="1 2">
    <name type="scientific">Lentibacillus salinarum</name>
    <dbReference type="NCBI Taxonomy" id="446820"/>
    <lineage>
        <taxon>Bacteria</taxon>
        <taxon>Bacillati</taxon>
        <taxon>Bacillota</taxon>
        <taxon>Bacilli</taxon>
        <taxon>Bacillales</taxon>
        <taxon>Bacillaceae</taxon>
        <taxon>Lentibacillus</taxon>
    </lineage>
</organism>
<dbReference type="InterPro" id="IPR017439">
    <property type="entry name" value="Amidohydrolase"/>
</dbReference>
<dbReference type="EMBL" id="JBHTNH010000023">
    <property type="protein sequence ID" value="MFD1362072.1"/>
    <property type="molecule type" value="Genomic_DNA"/>
</dbReference>
<reference evidence="2" key="1">
    <citation type="journal article" date="2019" name="Int. J. Syst. Evol. Microbiol.">
        <title>The Global Catalogue of Microorganisms (GCM) 10K type strain sequencing project: providing services to taxonomists for standard genome sequencing and annotation.</title>
        <authorList>
            <consortium name="The Broad Institute Genomics Platform"/>
            <consortium name="The Broad Institute Genome Sequencing Center for Infectious Disease"/>
            <person name="Wu L."/>
            <person name="Ma J."/>
        </authorList>
    </citation>
    <scope>NUCLEOTIDE SEQUENCE [LARGE SCALE GENOMIC DNA]</scope>
    <source>
        <strain evidence="2">CCUG 54822</strain>
    </source>
</reference>
<comment type="caution">
    <text evidence="1">The sequence shown here is derived from an EMBL/GenBank/DDBJ whole genome shotgun (WGS) entry which is preliminary data.</text>
</comment>
<dbReference type="InterPro" id="IPR036264">
    <property type="entry name" value="Bact_exopeptidase_dim_dom"/>
</dbReference>
<evidence type="ECO:0000313" key="2">
    <source>
        <dbReference type="Proteomes" id="UP001597178"/>
    </source>
</evidence>